<dbReference type="CDD" id="cd18112">
    <property type="entry name" value="ATP-synt_V_A-type_beta_C"/>
    <property type="match status" value="1"/>
</dbReference>
<proteinExistence type="inferred from homology"/>
<dbReference type="InterPro" id="IPR027417">
    <property type="entry name" value="P-loop_NTPase"/>
</dbReference>
<gene>
    <name evidence="7" type="ORF">B1B_15913</name>
</gene>
<dbReference type="HAMAP" id="MF_00310">
    <property type="entry name" value="ATP_synth_B_arch"/>
    <property type="match status" value="1"/>
</dbReference>
<comment type="caution">
    <text evidence="7">The sequence shown here is derived from an EMBL/GenBank/DDBJ whole genome shotgun (WGS) entry which is preliminary data.</text>
</comment>
<dbReference type="GO" id="GO:0005524">
    <property type="term" value="F:ATP binding"/>
    <property type="evidence" value="ECO:0007669"/>
    <property type="project" value="InterPro"/>
</dbReference>
<evidence type="ECO:0000256" key="2">
    <source>
        <dbReference type="ARBA" id="ARBA00022448"/>
    </source>
</evidence>
<evidence type="ECO:0000256" key="1">
    <source>
        <dbReference type="ARBA" id="ARBA00008936"/>
    </source>
</evidence>
<dbReference type="SUPFAM" id="SSF52540">
    <property type="entry name" value="P-loop containing nucleoside triphosphate hydrolases"/>
    <property type="match status" value="1"/>
</dbReference>
<comment type="similarity">
    <text evidence="1">Belongs to the ATPase alpha/beta chains family.</text>
</comment>
<dbReference type="GO" id="GO:0046034">
    <property type="term" value="P:ATP metabolic process"/>
    <property type="evidence" value="ECO:0007669"/>
    <property type="project" value="InterPro"/>
</dbReference>
<sequence>MSAPRTPPVPVDYRTIERIAGPLLFVEGVDNAAYGEIVEITLPDGDRRTGQVLESRRGLAIIQVFGATLGMNDTSTTVKFSGEVARLACSDEMLGRVFDGLGTPRDGGPKLIAKDRREIVGNAMNPYSREQPSEFIQTGVSAIDGSNTLVRGQKLPIFSAAGLPHNALAAQIVRQAKVLNASENFAVIFGAMGITSEEANYFLKEFEDTGALKRTVVFLNLSSDPAMERVITPRMALTTAEYLAYERDMHVLVVLTDMTNYCEALREVSAAREEVPGRRGYPGYLYTDLAQLYERAGKLKGRKGSITQFPILTMPADDITHPIPDLTGYITEGQVVMSRDLQRRGVYPPIDVLLSLSRLMNQGIGKGRTREDHRGVVDQLFAGYATGKDQRALSAIVGEEALSDVDRIYLRIADRFERRFVNQGYEEDRSIDTTLDIGWEVLSELPERELKRIKPEFIQKYRKAPPPATG</sequence>
<dbReference type="CDD" id="cd18118">
    <property type="entry name" value="ATP-synt_V_A-type_beta_N"/>
    <property type="match status" value="1"/>
</dbReference>
<dbReference type="CDD" id="cd01135">
    <property type="entry name" value="V_A-ATPase_B"/>
    <property type="match status" value="1"/>
</dbReference>
<evidence type="ECO:0000256" key="3">
    <source>
        <dbReference type="ARBA" id="ARBA00023065"/>
    </source>
</evidence>
<dbReference type="GO" id="GO:1902600">
    <property type="term" value="P:proton transmembrane transport"/>
    <property type="evidence" value="ECO:0007669"/>
    <property type="project" value="InterPro"/>
</dbReference>
<keyword evidence="3" id="KW-0406">Ion transport</keyword>
<dbReference type="PANTHER" id="PTHR43389:SF4">
    <property type="entry name" value="V-TYPE PROTON ATPASE SUBUNIT B"/>
    <property type="match status" value="1"/>
</dbReference>
<dbReference type="EMBL" id="AUZY01010587">
    <property type="protein sequence ID" value="EQD38221.1"/>
    <property type="molecule type" value="Genomic_DNA"/>
</dbReference>
<feature type="domain" description="ATPase F1/V1/A1 complex alpha/beta subunit nucleotide-binding" evidence="4">
    <location>
        <begin position="139"/>
        <end position="357"/>
    </location>
</feature>
<feature type="domain" description="ATPase F1/V1/A1 complex alpha/beta subunit N-terminal" evidence="5">
    <location>
        <begin position="16"/>
        <end position="82"/>
    </location>
</feature>
<dbReference type="NCBIfam" id="NF003235">
    <property type="entry name" value="PRK04196.1"/>
    <property type="match status" value="1"/>
</dbReference>
<dbReference type="Pfam" id="PF22919">
    <property type="entry name" value="ATP-synt_VA_C"/>
    <property type="match status" value="1"/>
</dbReference>
<feature type="domain" description="ATP synthase A/B type C-terminal" evidence="6">
    <location>
        <begin position="363"/>
        <end position="461"/>
    </location>
</feature>
<name>T0YRS3_9ZZZZ</name>
<dbReference type="Gene3D" id="3.40.50.12240">
    <property type="match status" value="1"/>
</dbReference>
<dbReference type="Pfam" id="PF00006">
    <property type="entry name" value="ATP-synt_ab"/>
    <property type="match status" value="1"/>
</dbReference>
<dbReference type="InterPro" id="IPR020003">
    <property type="entry name" value="ATPase_a/bsu_AS"/>
</dbReference>
<evidence type="ECO:0000259" key="4">
    <source>
        <dbReference type="Pfam" id="PF00006"/>
    </source>
</evidence>
<dbReference type="InterPro" id="IPR022879">
    <property type="entry name" value="V-ATPase_su_B/beta"/>
</dbReference>
<dbReference type="InterPro" id="IPR055190">
    <property type="entry name" value="ATP-synt_VA_C"/>
</dbReference>
<dbReference type="InterPro" id="IPR000194">
    <property type="entry name" value="ATPase_F1/V1/A1_a/bsu_nucl-bd"/>
</dbReference>
<dbReference type="PROSITE" id="PS00152">
    <property type="entry name" value="ATPASE_ALPHA_BETA"/>
    <property type="match status" value="1"/>
</dbReference>
<dbReference type="InterPro" id="IPR004100">
    <property type="entry name" value="ATPase_F1/V1/A1_a/bsu_N"/>
</dbReference>
<protein>
    <submittedName>
        <fullName evidence="7">V-type ATPase, B subunit</fullName>
    </submittedName>
</protein>
<reference evidence="7" key="2">
    <citation type="journal article" date="2014" name="ISME J.">
        <title>Microbial stratification in low pH oxic and suboxic macroscopic growths along an acid mine drainage.</title>
        <authorList>
            <person name="Mendez-Garcia C."/>
            <person name="Mesa V."/>
            <person name="Sprenger R.R."/>
            <person name="Richter M."/>
            <person name="Diez M.S."/>
            <person name="Solano J."/>
            <person name="Bargiela R."/>
            <person name="Golyshina O.V."/>
            <person name="Manteca A."/>
            <person name="Ramos J.L."/>
            <person name="Gallego J.R."/>
            <person name="Llorente I."/>
            <person name="Martins Dos Santos V.A."/>
            <person name="Jensen O.N."/>
            <person name="Pelaez A.I."/>
            <person name="Sanchez J."/>
            <person name="Ferrer M."/>
        </authorList>
    </citation>
    <scope>NUCLEOTIDE SEQUENCE</scope>
</reference>
<accession>T0YRS3</accession>
<dbReference type="PIRSF" id="PIRSF039114">
    <property type="entry name" value="V-ATPsynth_beta/V-ATPase_B"/>
    <property type="match status" value="1"/>
</dbReference>
<dbReference type="Pfam" id="PF02874">
    <property type="entry name" value="ATP-synt_ab_N"/>
    <property type="match status" value="1"/>
</dbReference>
<evidence type="ECO:0000313" key="7">
    <source>
        <dbReference type="EMBL" id="EQD38221.1"/>
    </source>
</evidence>
<dbReference type="AlphaFoldDB" id="T0YRS3"/>
<dbReference type="PANTHER" id="PTHR43389">
    <property type="entry name" value="V-TYPE PROTON ATPASE SUBUNIT B"/>
    <property type="match status" value="1"/>
</dbReference>
<evidence type="ECO:0000259" key="5">
    <source>
        <dbReference type="Pfam" id="PF02874"/>
    </source>
</evidence>
<keyword evidence="2" id="KW-0813">Transport</keyword>
<organism evidence="7">
    <name type="scientific">mine drainage metagenome</name>
    <dbReference type="NCBI Taxonomy" id="410659"/>
    <lineage>
        <taxon>unclassified sequences</taxon>
        <taxon>metagenomes</taxon>
        <taxon>ecological metagenomes</taxon>
    </lineage>
</organism>
<reference evidence="7" key="1">
    <citation type="submission" date="2013-08" db="EMBL/GenBank/DDBJ databases">
        <authorList>
            <person name="Mendez C."/>
            <person name="Richter M."/>
            <person name="Ferrer M."/>
            <person name="Sanchez J."/>
        </authorList>
    </citation>
    <scope>NUCLEOTIDE SEQUENCE</scope>
</reference>
<evidence type="ECO:0000259" key="6">
    <source>
        <dbReference type="Pfam" id="PF22919"/>
    </source>
</evidence>